<feature type="transmembrane region" description="Helical" evidence="2">
    <location>
        <begin position="60"/>
        <end position="80"/>
    </location>
</feature>
<sequence length="166" mass="17457">MTEQTTGQQTQQETAQEQTGEERIDYNALDNTTGGRLIQAAFALAFTAVPDYVQSTPARVASWVGISAAFAGTVAAFNAFDEDPRNDLTARVDESSETASPARTWAVFAGGTALLIGGVRLSIAVQNKLAESLRRCGAKRPHTLLGLGAAALLFAGTELQARVNAS</sequence>
<dbReference type="AlphaFoldDB" id="A0A1N7IPM5"/>
<feature type="transmembrane region" description="Helical" evidence="2">
    <location>
        <begin position="144"/>
        <end position="163"/>
    </location>
</feature>
<organism evidence="3 4">
    <name type="scientific">Corynebacterium appendicis CIP 107643</name>
    <dbReference type="NCBI Taxonomy" id="1161099"/>
    <lineage>
        <taxon>Bacteria</taxon>
        <taxon>Bacillati</taxon>
        <taxon>Actinomycetota</taxon>
        <taxon>Actinomycetes</taxon>
        <taxon>Mycobacteriales</taxon>
        <taxon>Corynebacteriaceae</taxon>
        <taxon>Corynebacterium</taxon>
    </lineage>
</organism>
<keyword evidence="2" id="KW-0812">Transmembrane</keyword>
<gene>
    <name evidence="3" type="ORF">SAMN05444817_101214</name>
</gene>
<evidence type="ECO:0000313" key="4">
    <source>
        <dbReference type="Proteomes" id="UP000186292"/>
    </source>
</evidence>
<accession>A0A1N7IPM5</accession>
<feature type="transmembrane region" description="Helical" evidence="2">
    <location>
        <begin position="105"/>
        <end position="123"/>
    </location>
</feature>
<dbReference type="RefSeq" id="WP_076598193.1">
    <property type="nucleotide sequence ID" value="NZ_CP046976.1"/>
</dbReference>
<reference evidence="4" key="1">
    <citation type="submission" date="2017-01" db="EMBL/GenBank/DDBJ databases">
        <authorList>
            <person name="Varghese N."/>
            <person name="Submissions S."/>
        </authorList>
    </citation>
    <scope>NUCLEOTIDE SEQUENCE [LARGE SCALE GENOMIC DNA]</scope>
    <source>
        <strain evidence="4">DSM 44531</strain>
    </source>
</reference>
<keyword evidence="2" id="KW-0472">Membrane</keyword>
<dbReference type="STRING" id="1161099.SAMN05444817_101214"/>
<keyword evidence="4" id="KW-1185">Reference proteome</keyword>
<dbReference type="Proteomes" id="UP000186292">
    <property type="component" value="Unassembled WGS sequence"/>
</dbReference>
<proteinExistence type="predicted"/>
<dbReference type="OrthoDB" id="4416989at2"/>
<name>A0A1N7IPM5_9CORY</name>
<evidence type="ECO:0000256" key="2">
    <source>
        <dbReference type="SAM" id="Phobius"/>
    </source>
</evidence>
<feature type="region of interest" description="Disordered" evidence="1">
    <location>
        <begin position="1"/>
        <end position="23"/>
    </location>
</feature>
<dbReference type="EMBL" id="FTOF01000001">
    <property type="protein sequence ID" value="SIS39007.1"/>
    <property type="molecule type" value="Genomic_DNA"/>
</dbReference>
<feature type="compositionally biased region" description="Low complexity" evidence="1">
    <location>
        <begin position="1"/>
        <end position="18"/>
    </location>
</feature>
<protein>
    <submittedName>
        <fullName evidence="3">Uncharacterized protein</fullName>
    </submittedName>
</protein>
<evidence type="ECO:0000256" key="1">
    <source>
        <dbReference type="SAM" id="MobiDB-lite"/>
    </source>
</evidence>
<keyword evidence="2" id="KW-1133">Transmembrane helix</keyword>
<evidence type="ECO:0000313" key="3">
    <source>
        <dbReference type="EMBL" id="SIS39007.1"/>
    </source>
</evidence>